<accession>A0A4V5UZV9</accession>
<comment type="caution">
    <text evidence="2">The sequence shown here is derived from an EMBL/GenBank/DDBJ whole genome shotgun (WGS) entry which is preliminary data.</text>
</comment>
<dbReference type="PANTHER" id="PTHR38441">
    <property type="entry name" value="INTEGRAL MEMBRANE PROTEIN-RELATED"/>
    <property type="match status" value="1"/>
</dbReference>
<proteinExistence type="predicted"/>
<dbReference type="InterPro" id="IPR007436">
    <property type="entry name" value="DUF485"/>
</dbReference>
<organism evidence="2 3">
    <name type="scientific">Herbidospora galbida</name>
    <dbReference type="NCBI Taxonomy" id="2575442"/>
    <lineage>
        <taxon>Bacteria</taxon>
        <taxon>Bacillati</taxon>
        <taxon>Actinomycetota</taxon>
        <taxon>Actinomycetes</taxon>
        <taxon>Streptosporangiales</taxon>
        <taxon>Streptosporangiaceae</taxon>
        <taxon>Herbidospora</taxon>
    </lineage>
</organism>
<evidence type="ECO:0000313" key="2">
    <source>
        <dbReference type="EMBL" id="TKK90213.1"/>
    </source>
</evidence>
<dbReference type="Proteomes" id="UP000308705">
    <property type="component" value="Unassembled WGS sequence"/>
</dbReference>
<dbReference type="AlphaFoldDB" id="A0A4V5UZV9"/>
<keyword evidence="1" id="KW-0812">Transmembrane</keyword>
<keyword evidence="1" id="KW-1133">Transmembrane helix</keyword>
<feature type="transmembrane region" description="Helical" evidence="1">
    <location>
        <begin position="50"/>
        <end position="72"/>
    </location>
</feature>
<evidence type="ECO:0000313" key="3">
    <source>
        <dbReference type="Proteomes" id="UP000308705"/>
    </source>
</evidence>
<keyword evidence="1" id="KW-0472">Membrane</keyword>
<keyword evidence="3" id="KW-1185">Reference proteome</keyword>
<dbReference type="Pfam" id="PF04341">
    <property type="entry name" value="DUF485"/>
    <property type="match status" value="1"/>
</dbReference>
<dbReference type="OrthoDB" id="3543412at2"/>
<feature type="transmembrane region" description="Helical" evidence="1">
    <location>
        <begin position="84"/>
        <end position="103"/>
    </location>
</feature>
<dbReference type="EMBL" id="SZQA01000004">
    <property type="protein sequence ID" value="TKK90213.1"/>
    <property type="molecule type" value="Genomic_DNA"/>
</dbReference>
<gene>
    <name evidence="2" type="ORF">FDA94_07305</name>
</gene>
<dbReference type="PANTHER" id="PTHR38441:SF1">
    <property type="entry name" value="MEMBRANE PROTEIN"/>
    <property type="match status" value="1"/>
</dbReference>
<sequence>MVRSRCGATRVRTVTARDLSPDGGPVQADDLAGLATDERFRLLKARFRRLALTIVGAFLGWYFLYIALSAFARDFMALPAIGNVNVALLLGVLQFVSTFALAWRYTRYARRMLDPLSAELRDEAGQRQAERERERRILAERHRIENWTRR</sequence>
<protein>
    <submittedName>
        <fullName evidence="2">DUF485 domain-containing protein</fullName>
    </submittedName>
</protein>
<reference evidence="2 3" key="1">
    <citation type="submission" date="2019-04" db="EMBL/GenBank/DDBJ databases">
        <title>Herbidospora sp. NEAU-GS14.nov., a novel actinomycete isolated from soil.</title>
        <authorList>
            <person name="Han L."/>
        </authorList>
    </citation>
    <scope>NUCLEOTIDE SEQUENCE [LARGE SCALE GENOMIC DNA]</scope>
    <source>
        <strain evidence="2 3">NEAU-GS14</strain>
    </source>
</reference>
<name>A0A4V5UZV9_9ACTN</name>
<evidence type="ECO:0000256" key="1">
    <source>
        <dbReference type="SAM" id="Phobius"/>
    </source>
</evidence>